<dbReference type="Pfam" id="PF01256">
    <property type="entry name" value="Carb_kinase"/>
    <property type="match status" value="1"/>
</dbReference>
<comment type="function">
    <text evidence="14 19">Bifunctional enzyme that catalyzes the epimerization of the S- and R-forms of NAD(P)HX and the dehydration of the S-form of NAD(P)HX at the expense of ADP, which is converted to AMP. This allows the repair of both epimers of NAD(P)HX, a damaged form of NAD(P)H that is a result of enzymatic or heat-dependent hydration.</text>
</comment>
<dbReference type="GO" id="GO:0052856">
    <property type="term" value="F:NAD(P)HX epimerase activity"/>
    <property type="evidence" value="ECO:0007669"/>
    <property type="project" value="UniProtKB-UniRule"/>
</dbReference>
<dbReference type="InterPro" id="IPR017953">
    <property type="entry name" value="Carbohydrate_kinase_pred_CS"/>
</dbReference>
<dbReference type="HAMAP" id="MF_01966">
    <property type="entry name" value="NADHX_epimerase"/>
    <property type="match status" value="1"/>
</dbReference>
<dbReference type="PROSITE" id="PS51385">
    <property type="entry name" value="YJEF_N"/>
    <property type="match status" value="1"/>
</dbReference>
<evidence type="ECO:0000256" key="16">
    <source>
        <dbReference type="ARBA" id="ARBA00049209"/>
    </source>
</evidence>
<comment type="similarity">
    <text evidence="4 19">In the C-terminal section; belongs to the NnrD/CARKD family.</text>
</comment>
<dbReference type="PANTHER" id="PTHR12592:SF0">
    <property type="entry name" value="ATP-DEPENDENT (S)-NAD(P)H-HYDRATE DEHYDRATASE"/>
    <property type="match status" value="1"/>
</dbReference>
<evidence type="ECO:0000256" key="17">
    <source>
        <dbReference type="HAMAP-Rule" id="MF_01965"/>
    </source>
</evidence>
<dbReference type="InterPro" id="IPR029056">
    <property type="entry name" value="Ribokinase-like"/>
</dbReference>
<dbReference type="AlphaFoldDB" id="T0BUQ7"/>
<dbReference type="NCBIfam" id="TIGR00196">
    <property type="entry name" value="yjeF_cterm"/>
    <property type="match status" value="1"/>
</dbReference>
<feature type="binding site" evidence="17">
    <location>
        <position position="361"/>
    </location>
    <ligand>
        <name>(6S)-NADPHX</name>
        <dbReference type="ChEBI" id="CHEBI:64076"/>
    </ligand>
</feature>
<dbReference type="GO" id="GO:0046872">
    <property type="term" value="F:metal ion binding"/>
    <property type="evidence" value="ECO:0007669"/>
    <property type="project" value="UniProtKB-UniRule"/>
</dbReference>
<comment type="similarity">
    <text evidence="3 19">In the N-terminal section; belongs to the NnrE/AIBP family.</text>
</comment>
<evidence type="ECO:0000256" key="15">
    <source>
        <dbReference type="ARBA" id="ARBA00048238"/>
    </source>
</evidence>
<reference evidence="21" key="1">
    <citation type="journal article" date="2022" name="G3 (Bethesda)">
        <title>Unveiling the complete genome sequence of Alicyclobacillus acidoterrestris DSM 3922T, a taint-producing strain.</title>
        <authorList>
            <person name="Leonardo I.C."/>
            <person name="Barreto Crespo M.T."/>
            <person name="Gaspar F.B."/>
        </authorList>
    </citation>
    <scope>NUCLEOTIDE SEQUENCE [LARGE SCALE GENOMIC DNA]</scope>
    <source>
        <strain evidence="21">DSM 3922</strain>
    </source>
</reference>
<comment type="similarity">
    <text evidence="18">Belongs to the NnrE/AIBP family.</text>
</comment>
<evidence type="ECO:0000256" key="11">
    <source>
        <dbReference type="ARBA" id="ARBA00023235"/>
    </source>
</evidence>
<evidence type="ECO:0000313" key="20">
    <source>
        <dbReference type="EMBL" id="UNO49685.1"/>
    </source>
</evidence>
<evidence type="ECO:0000256" key="13">
    <source>
        <dbReference type="ARBA" id="ARBA00023268"/>
    </source>
</evidence>
<dbReference type="HAMAP" id="MF_01965">
    <property type="entry name" value="NADHX_dehydratase"/>
    <property type="match status" value="1"/>
</dbReference>
<proteinExistence type="inferred from homology"/>
<evidence type="ECO:0000256" key="2">
    <source>
        <dbReference type="ARBA" id="ARBA00000909"/>
    </source>
</evidence>
<feature type="binding site" evidence="18">
    <location>
        <position position="122"/>
    </location>
    <ligand>
        <name>K(+)</name>
        <dbReference type="ChEBI" id="CHEBI:29103"/>
    </ligand>
</feature>
<dbReference type="EMBL" id="CP080467">
    <property type="protein sequence ID" value="UNO49685.1"/>
    <property type="molecule type" value="Genomic_DNA"/>
</dbReference>
<keyword evidence="8 17" id="KW-0521">NADP</keyword>
<evidence type="ECO:0000256" key="5">
    <source>
        <dbReference type="ARBA" id="ARBA00022723"/>
    </source>
</evidence>
<comment type="similarity">
    <text evidence="17">Belongs to the NnrD/CARKD family.</text>
</comment>
<keyword evidence="11 18" id="KW-0413">Isomerase</keyword>
<organism evidence="20 21">
    <name type="scientific">Alicyclobacillus acidoterrestris (strain ATCC 49025 / DSM 3922 / CIP 106132 / NCIMB 13137 / GD3B)</name>
    <dbReference type="NCBI Taxonomy" id="1356854"/>
    <lineage>
        <taxon>Bacteria</taxon>
        <taxon>Bacillati</taxon>
        <taxon>Bacillota</taxon>
        <taxon>Bacilli</taxon>
        <taxon>Bacillales</taxon>
        <taxon>Alicyclobacillaceae</taxon>
        <taxon>Alicyclobacillus</taxon>
    </lineage>
</organism>
<dbReference type="Pfam" id="PF03853">
    <property type="entry name" value="YjeF_N"/>
    <property type="match status" value="1"/>
</dbReference>
<dbReference type="EC" id="5.1.99.6" evidence="19"/>
<dbReference type="GO" id="GO:0046496">
    <property type="term" value="P:nicotinamide nucleotide metabolic process"/>
    <property type="evidence" value="ECO:0007669"/>
    <property type="project" value="UniProtKB-UniRule"/>
</dbReference>
<comment type="cofactor">
    <cofactor evidence="18 19">
        <name>K(+)</name>
        <dbReference type="ChEBI" id="CHEBI:29103"/>
    </cofactor>
    <text evidence="18 19">Binds 1 potassium ion per subunit.</text>
</comment>
<evidence type="ECO:0000256" key="8">
    <source>
        <dbReference type="ARBA" id="ARBA00022857"/>
    </source>
</evidence>
<dbReference type="OrthoDB" id="9806925at2"/>
<dbReference type="eggNOG" id="COG0063">
    <property type="taxonomic scope" value="Bacteria"/>
</dbReference>
<dbReference type="SUPFAM" id="SSF64153">
    <property type="entry name" value="YjeF N-terminal domain-like"/>
    <property type="match status" value="1"/>
</dbReference>
<dbReference type="InterPro" id="IPR036652">
    <property type="entry name" value="YjeF_N_dom_sf"/>
</dbReference>
<feature type="binding site" evidence="18">
    <location>
        <position position="137"/>
    </location>
    <ligand>
        <name>(6S)-NADPHX</name>
        <dbReference type="ChEBI" id="CHEBI:64076"/>
    </ligand>
</feature>
<feature type="binding site" evidence="17">
    <location>
        <position position="427"/>
    </location>
    <ligand>
        <name>AMP</name>
        <dbReference type="ChEBI" id="CHEBI:456215"/>
    </ligand>
</feature>
<dbReference type="PROSITE" id="PS01050">
    <property type="entry name" value="YJEF_C_2"/>
    <property type="match status" value="1"/>
</dbReference>
<evidence type="ECO:0000256" key="18">
    <source>
        <dbReference type="HAMAP-Rule" id="MF_01966"/>
    </source>
</evidence>
<dbReference type="InterPro" id="IPR004443">
    <property type="entry name" value="YjeF_N_dom"/>
</dbReference>
<keyword evidence="9 18" id="KW-0630">Potassium</keyword>
<feature type="binding site" evidence="18">
    <location>
        <position position="155"/>
    </location>
    <ligand>
        <name>(6S)-NADPHX</name>
        <dbReference type="ChEBI" id="CHEBI:64076"/>
    </ligand>
</feature>
<dbReference type="NCBIfam" id="TIGR00197">
    <property type="entry name" value="yjeF_nterm"/>
    <property type="match status" value="1"/>
</dbReference>
<protein>
    <recommendedName>
        <fullName evidence="19">Bifunctional NAD(P)H-hydrate repair enzyme</fullName>
    </recommendedName>
    <alternativeName>
        <fullName evidence="19">Nicotinamide nucleotide repair protein</fullName>
    </alternativeName>
    <domain>
        <recommendedName>
            <fullName evidence="19">ADP-dependent (S)-NAD(P)H-hydrate dehydratase</fullName>
            <ecNumber evidence="19">4.2.1.136</ecNumber>
        </recommendedName>
        <alternativeName>
            <fullName evidence="19">ADP-dependent NAD(P)HX dehydratase</fullName>
        </alternativeName>
    </domain>
    <domain>
        <recommendedName>
            <fullName evidence="19">NAD(P)H-hydrate epimerase</fullName>
            <ecNumber evidence="19">5.1.99.6</ecNumber>
        </recommendedName>
    </domain>
</protein>
<dbReference type="STRING" id="1356854.N007_11645"/>
<gene>
    <name evidence="17" type="primary">nnrD</name>
    <name evidence="18" type="synonym">nnrE</name>
    <name evidence="20" type="ORF">K1I37_03870</name>
</gene>
<comment type="catalytic activity">
    <reaction evidence="16 17 19">
        <text>(6S)-NADPHX + ADP = AMP + phosphate + NADPH + H(+)</text>
        <dbReference type="Rhea" id="RHEA:32235"/>
        <dbReference type="ChEBI" id="CHEBI:15378"/>
        <dbReference type="ChEBI" id="CHEBI:43474"/>
        <dbReference type="ChEBI" id="CHEBI:57783"/>
        <dbReference type="ChEBI" id="CHEBI:64076"/>
        <dbReference type="ChEBI" id="CHEBI:456215"/>
        <dbReference type="ChEBI" id="CHEBI:456216"/>
        <dbReference type="EC" id="4.2.1.136"/>
    </reaction>
</comment>
<dbReference type="Gene3D" id="3.40.50.10260">
    <property type="entry name" value="YjeF N-terminal domain"/>
    <property type="match status" value="1"/>
</dbReference>
<name>T0BUQ7_ALIAG</name>
<comment type="catalytic activity">
    <reaction evidence="2 18 19">
        <text>(6R)-NADPHX = (6S)-NADPHX</text>
        <dbReference type="Rhea" id="RHEA:32227"/>
        <dbReference type="ChEBI" id="CHEBI:64076"/>
        <dbReference type="ChEBI" id="CHEBI:64077"/>
        <dbReference type="EC" id="5.1.99.6"/>
    </reaction>
</comment>
<dbReference type="PANTHER" id="PTHR12592">
    <property type="entry name" value="ATP-DEPENDENT (S)-NAD(P)H-HYDRATE DEHYDRATASE FAMILY MEMBER"/>
    <property type="match status" value="1"/>
</dbReference>
<dbReference type="Gene3D" id="3.40.1190.20">
    <property type="match status" value="1"/>
</dbReference>
<comment type="catalytic activity">
    <reaction evidence="1 18 19">
        <text>(6R)-NADHX = (6S)-NADHX</text>
        <dbReference type="Rhea" id="RHEA:32215"/>
        <dbReference type="ChEBI" id="CHEBI:64074"/>
        <dbReference type="ChEBI" id="CHEBI:64075"/>
        <dbReference type="EC" id="5.1.99.6"/>
    </reaction>
</comment>
<dbReference type="eggNOG" id="COG0062">
    <property type="taxonomic scope" value="Bacteria"/>
</dbReference>
<evidence type="ECO:0000313" key="21">
    <source>
        <dbReference type="Proteomes" id="UP000829401"/>
    </source>
</evidence>
<feature type="binding site" evidence="18">
    <location>
        <begin position="55"/>
        <end position="59"/>
    </location>
    <ligand>
        <name>(6S)-NADPHX</name>
        <dbReference type="ChEBI" id="CHEBI:64076"/>
    </ligand>
</feature>
<evidence type="ECO:0000256" key="19">
    <source>
        <dbReference type="PIRNR" id="PIRNR017184"/>
    </source>
</evidence>
<evidence type="ECO:0000256" key="1">
    <source>
        <dbReference type="ARBA" id="ARBA00000013"/>
    </source>
</evidence>
<dbReference type="GO" id="GO:0052855">
    <property type="term" value="F:ADP-dependent NAD(P)H-hydrate dehydratase activity"/>
    <property type="evidence" value="ECO:0007669"/>
    <property type="project" value="UniProtKB-UniRule"/>
</dbReference>
<keyword evidence="10 17" id="KW-0520">NAD</keyword>
<dbReference type="PROSITE" id="PS50206">
    <property type="entry name" value="RHODANESE_3"/>
    <property type="match status" value="1"/>
</dbReference>
<sequence>MYLVTSEQMRCFDHDTIETLKVPGIVLMDHAGKAVAEAVQRRRAKTVLIVCGKGNNGGDGWLAARWLRHYGGDVRVVSAVDPVLTLQGDAKLAFDMAQAAGVLWTVYEPGSLRDARCDLIVDALLGTGTTRPLTGAYRDMVDEMNEAKAPILSVDIPTGVNASTGEVYGACVKASETIAMAYEKLGTAVTPGAIYAGTVHVADIGIKAPLPEEGLASYVHPAQLRCKWGSREALSHKGSYGRCGIYVGEMQGAAMLAAAGAARAGAGLVILATGAPLAHAPRPDYVVRMVSDQASALHDCTAIVYGPGLGAASSQHLHGLVEIIQQAQKPVRCVIDADGLTGLRQANGLWRVGPQFVLTPHPKECAQLLGWTTADVQAHRLAAASELARATGAVVLLKGYRTIIAAPDGAVRINPTGDASLAVGGSGDVLAGIIGGLLAQGLDSFDAASLGAWLHGCAGELAGAALTPISTTASDVIDYISRAILTFFDRVEAESDLEV</sequence>
<dbReference type="EC" id="4.2.1.136" evidence="19"/>
<accession>A0A9E6ZSI7</accession>
<feature type="binding site" evidence="18">
    <location>
        <position position="56"/>
    </location>
    <ligand>
        <name>K(+)</name>
        <dbReference type="ChEBI" id="CHEBI:29103"/>
    </ligand>
</feature>
<dbReference type="PROSITE" id="PS51383">
    <property type="entry name" value="YJEF_C_3"/>
    <property type="match status" value="1"/>
</dbReference>
<evidence type="ECO:0000256" key="6">
    <source>
        <dbReference type="ARBA" id="ARBA00022741"/>
    </source>
</evidence>
<feature type="binding site" evidence="17">
    <location>
        <position position="428"/>
    </location>
    <ligand>
        <name>(6S)-NADPHX</name>
        <dbReference type="ChEBI" id="CHEBI:64076"/>
    </ligand>
</feature>
<feature type="binding site" evidence="17">
    <location>
        <position position="253"/>
    </location>
    <ligand>
        <name>(6S)-NADPHX</name>
        <dbReference type="ChEBI" id="CHEBI:64076"/>
    </ligand>
</feature>
<keyword evidence="13" id="KW-0511">Multifunctional enzyme</keyword>
<dbReference type="KEGG" id="aaco:K1I37_03870"/>
<feature type="binding site" evidence="17">
    <location>
        <position position="308"/>
    </location>
    <ligand>
        <name>(6S)-NADPHX</name>
        <dbReference type="ChEBI" id="CHEBI:64076"/>
    </ligand>
</feature>
<keyword evidence="5 18" id="KW-0479">Metal-binding</keyword>
<accession>T0BUQ7</accession>
<dbReference type="SUPFAM" id="SSF53613">
    <property type="entry name" value="Ribokinase-like"/>
    <property type="match status" value="1"/>
</dbReference>
<dbReference type="CDD" id="cd01171">
    <property type="entry name" value="YXKO-related"/>
    <property type="match status" value="1"/>
</dbReference>
<keyword evidence="21" id="KW-1185">Reference proteome</keyword>
<dbReference type="RefSeq" id="WP_021297377.1">
    <property type="nucleotide sequence ID" value="NZ_AURB01000151.1"/>
</dbReference>
<dbReference type="PIRSF" id="PIRSF017184">
    <property type="entry name" value="Nnr"/>
    <property type="match status" value="1"/>
</dbReference>
<keyword evidence="7 17" id="KW-0067">ATP-binding</keyword>
<comment type="function">
    <text evidence="17">Catalyzes the dehydration of the S-form of NAD(P)HX at the expense of ADP, which is converted to AMP. Together with NAD(P)HX epimerase, which catalyzes the epimerization of the S- and R-forms, the enzyme allows the repair of both epimers of NAD(P)HX, a damaged form of NAD(P)H that is a result of enzymatic or heat-dependent hydration.</text>
</comment>
<feature type="binding site" evidence="18">
    <location>
        <begin position="126"/>
        <end position="132"/>
    </location>
    <ligand>
        <name>(6S)-NADPHX</name>
        <dbReference type="ChEBI" id="CHEBI:64076"/>
    </ligand>
</feature>
<evidence type="ECO:0000256" key="12">
    <source>
        <dbReference type="ARBA" id="ARBA00023239"/>
    </source>
</evidence>
<feature type="binding site" evidence="18">
    <location>
        <position position="158"/>
    </location>
    <ligand>
        <name>K(+)</name>
        <dbReference type="ChEBI" id="CHEBI:29103"/>
    </ligand>
</feature>
<evidence type="ECO:0000256" key="4">
    <source>
        <dbReference type="ARBA" id="ARBA00009524"/>
    </source>
</evidence>
<feature type="binding site" evidence="17">
    <location>
        <begin position="398"/>
        <end position="402"/>
    </location>
    <ligand>
        <name>AMP</name>
        <dbReference type="ChEBI" id="CHEBI:456215"/>
    </ligand>
</feature>
<keyword evidence="6 17" id="KW-0547">Nucleotide-binding</keyword>
<dbReference type="InterPro" id="IPR000631">
    <property type="entry name" value="CARKD"/>
</dbReference>
<dbReference type="InterPro" id="IPR030677">
    <property type="entry name" value="Nnr"/>
</dbReference>
<evidence type="ECO:0000256" key="9">
    <source>
        <dbReference type="ARBA" id="ARBA00022958"/>
    </source>
</evidence>
<comment type="cofactor">
    <cofactor evidence="17">
        <name>Mg(2+)</name>
        <dbReference type="ChEBI" id="CHEBI:18420"/>
    </cofactor>
</comment>
<evidence type="ECO:0000256" key="10">
    <source>
        <dbReference type="ARBA" id="ARBA00023027"/>
    </source>
</evidence>
<dbReference type="InterPro" id="IPR001763">
    <property type="entry name" value="Rhodanese-like_dom"/>
</dbReference>
<comment type="function">
    <text evidence="18">Catalyzes the epimerization of the S- and R-forms of NAD(P)HX, a damaged form of NAD(P)H that is a result of enzymatic or heat-dependent hydration. This is a prerequisite for the S-specific NAD(P)H-hydrate dehydratase to allow the repair of both epimers of NAD(P)HX.</text>
</comment>
<comment type="catalytic activity">
    <reaction evidence="15 17 19">
        <text>(6S)-NADHX + ADP = AMP + phosphate + NADH + H(+)</text>
        <dbReference type="Rhea" id="RHEA:32223"/>
        <dbReference type="ChEBI" id="CHEBI:15378"/>
        <dbReference type="ChEBI" id="CHEBI:43474"/>
        <dbReference type="ChEBI" id="CHEBI:57945"/>
        <dbReference type="ChEBI" id="CHEBI:64074"/>
        <dbReference type="ChEBI" id="CHEBI:456215"/>
        <dbReference type="ChEBI" id="CHEBI:456216"/>
        <dbReference type="EC" id="4.2.1.136"/>
    </reaction>
</comment>
<dbReference type="GO" id="GO:0005524">
    <property type="term" value="F:ATP binding"/>
    <property type="evidence" value="ECO:0007669"/>
    <property type="project" value="UniProtKB-UniRule"/>
</dbReference>
<evidence type="ECO:0000256" key="3">
    <source>
        <dbReference type="ARBA" id="ARBA00006001"/>
    </source>
</evidence>
<dbReference type="GO" id="GO:0110051">
    <property type="term" value="P:metabolite repair"/>
    <property type="evidence" value="ECO:0007669"/>
    <property type="project" value="TreeGrafter"/>
</dbReference>
<comment type="subunit">
    <text evidence="17">Homotetramer.</text>
</comment>
<evidence type="ECO:0000256" key="7">
    <source>
        <dbReference type="ARBA" id="ARBA00022840"/>
    </source>
</evidence>
<evidence type="ECO:0000256" key="14">
    <source>
        <dbReference type="ARBA" id="ARBA00025153"/>
    </source>
</evidence>
<dbReference type="Proteomes" id="UP000829401">
    <property type="component" value="Chromosome"/>
</dbReference>
<keyword evidence="12 17" id="KW-0456">Lyase</keyword>